<accession>A0A1X0Q9D9</accession>
<keyword evidence="1" id="KW-1133">Transmembrane helix</keyword>
<keyword evidence="1" id="KW-0812">Transmembrane</keyword>
<organism evidence="2 3">
    <name type="scientific">Hepatospora eriocheir</name>
    <dbReference type="NCBI Taxonomy" id="1081669"/>
    <lineage>
        <taxon>Eukaryota</taxon>
        <taxon>Fungi</taxon>
        <taxon>Fungi incertae sedis</taxon>
        <taxon>Microsporidia</taxon>
        <taxon>Hepatosporidae</taxon>
        <taxon>Hepatospora</taxon>
    </lineage>
</organism>
<evidence type="ECO:0000313" key="2">
    <source>
        <dbReference type="EMBL" id="ORD96392.1"/>
    </source>
</evidence>
<keyword evidence="1" id="KW-0472">Membrane</keyword>
<sequence>MGVIGDFFNSIKEAFNTVVFLIFIIILLSILLIFMVSTKQSTVIIDHNEFSAEDLQMLKQIKEERLKKEIEAQNNK</sequence>
<keyword evidence="3" id="KW-1185">Reference proteome</keyword>
<feature type="transmembrane region" description="Helical" evidence="1">
    <location>
        <begin position="14"/>
        <end position="36"/>
    </location>
</feature>
<proteinExistence type="predicted"/>
<reference evidence="2 3" key="1">
    <citation type="journal article" date="2017" name="Environ. Microbiol.">
        <title>Decay of the glycolytic pathway and adaptation to intranuclear parasitism within Enterocytozoonidae microsporidia.</title>
        <authorList>
            <person name="Wiredu Boakye D."/>
            <person name="Jaroenlak P."/>
            <person name="Prachumwat A."/>
            <person name="Williams T.A."/>
            <person name="Bateman K.S."/>
            <person name="Itsathitphaisarn O."/>
            <person name="Sritunyalucksana K."/>
            <person name="Paszkiewicz K.H."/>
            <person name="Moore K.A."/>
            <person name="Stentiford G.D."/>
            <person name="Williams B.A."/>
        </authorList>
    </citation>
    <scope>NUCLEOTIDE SEQUENCE [LARGE SCALE GENOMIC DNA]</scope>
    <source>
        <strain evidence="2 3">GB1</strain>
    </source>
</reference>
<comment type="caution">
    <text evidence="2">The sequence shown here is derived from an EMBL/GenBank/DDBJ whole genome shotgun (WGS) entry which is preliminary data.</text>
</comment>
<dbReference type="AlphaFoldDB" id="A0A1X0Q9D9"/>
<dbReference type="EMBL" id="LVKB01000094">
    <property type="protein sequence ID" value="ORD96392.1"/>
    <property type="molecule type" value="Genomic_DNA"/>
</dbReference>
<dbReference type="Proteomes" id="UP000192356">
    <property type="component" value="Unassembled WGS sequence"/>
</dbReference>
<name>A0A1X0Q9D9_9MICR</name>
<dbReference type="VEuPathDB" id="MicrosporidiaDB:HERIO_1680"/>
<gene>
    <name evidence="2" type="ORF">HERIO_1680</name>
</gene>
<evidence type="ECO:0000313" key="3">
    <source>
        <dbReference type="Proteomes" id="UP000192356"/>
    </source>
</evidence>
<protein>
    <submittedName>
        <fullName evidence="2">Uncharacterized protein</fullName>
    </submittedName>
</protein>
<evidence type="ECO:0000256" key="1">
    <source>
        <dbReference type="SAM" id="Phobius"/>
    </source>
</evidence>